<dbReference type="RefSeq" id="WP_076023270.1">
    <property type="nucleotide sequence ID" value="NZ_JARXVV010000002.1"/>
</dbReference>
<proteinExistence type="predicted"/>
<reference evidence="2" key="1">
    <citation type="submission" date="2023-04" db="EMBL/GenBank/DDBJ databases">
        <title>Genome Encyclopedia of Bacteria and Archaea VI: Functional Genomics of Type Strains.</title>
        <authorList>
            <person name="Whitman W."/>
        </authorList>
    </citation>
    <scope>NUCLEOTIDE SEQUENCE</scope>
    <source>
        <strain evidence="2">Enz.4-51</strain>
    </source>
</reference>
<protein>
    <submittedName>
        <fullName evidence="2">Uncharacterized protein</fullName>
    </submittedName>
</protein>
<accession>A0AA43S4U0</accession>
<feature type="signal peptide" evidence="1">
    <location>
        <begin position="1"/>
        <end position="18"/>
    </location>
</feature>
<evidence type="ECO:0000313" key="3">
    <source>
        <dbReference type="Proteomes" id="UP001161160"/>
    </source>
</evidence>
<keyword evidence="1" id="KW-0732">Signal</keyword>
<dbReference type="AlphaFoldDB" id="A0AA43S4U0"/>
<dbReference type="PROSITE" id="PS51257">
    <property type="entry name" value="PROKAR_LIPOPROTEIN"/>
    <property type="match status" value="1"/>
</dbReference>
<evidence type="ECO:0000313" key="2">
    <source>
        <dbReference type="EMBL" id="MDH6503695.1"/>
    </source>
</evidence>
<evidence type="ECO:0000256" key="1">
    <source>
        <dbReference type="SAM" id="SignalP"/>
    </source>
</evidence>
<sequence length="96" mass="10406">MKSYLIPLACTVFLTACADIEAEQTNNPEDITSSVEGSTPWSLGSIPMNMQIQEATLLCKEQGGTLQIVDTRIAAPSNLNSIEFGDVQFMCFGTTR</sequence>
<keyword evidence="3" id="KW-1185">Reference proteome</keyword>
<dbReference type="Proteomes" id="UP001161160">
    <property type="component" value="Unassembled WGS sequence"/>
</dbReference>
<feature type="chain" id="PRO_5041347244" evidence="1">
    <location>
        <begin position="19"/>
        <end position="96"/>
    </location>
</feature>
<comment type="caution">
    <text evidence="2">The sequence shown here is derived from an EMBL/GenBank/DDBJ whole genome shotgun (WGS) entry which is preliminary data.</text>
</comment>
<organism evidence="2 3">
    <name type="scientific">Polynucleobacter sphagniphilus</name>
    <dbReference type="NCBI Taxonomy" id="1743169"/>
    <lineage>
        <taxon>Bacteria</taxon>
        <taxon>Pseudomonadati</taxon>
        <taxon>Pseudomonadota</taxon>
        <taxon>Betaproteobacteria</taxon>
        <taxon>Burkholderiales</taxon>
        <taxon>Burkholderiaceae</taxon>
        <taxon>Polynucleobacter</taxon>
    </lineage>
</organism>
<gene>
    <name evidence="2" type="ORF">M2127_000988</name>
</gene>
<dbReference type="EMBL" id="JARXYA010000004">
    <property type="protein sequence ID" value="MDH6503695.1"/>
    <property type="molecule type" value="Genomic_DNA"/>
</dbReference>
<name>A0AA43S4U0_9BURK</name>
<dbReference type="GeneID" id="83595571"/>